<dbReference type="EMBL" id="AAPH01000046">
    <property type="protein sequence ID" value="EAS40842.1"/>
    <property type="molecule type" value="Genomic_DNA"/>
</dbReference>
<dbReference type="AlphaFoldDB" id="Q1YX40"/>
<evidence type="ECO:0000313" key="4">
    <source>
        <dbReference type="Proteomes" id="UP000003789"/>
    </source>
</evidence>
<dbReference type="Gene3D" id="3.40.350.10">
    <property type="entry name" value="Creatinase/prolidase N-terminal domain"/>
    <property type="match status" value="1"/>
</dbReference>
<sequence length="407" mass="45054">MAMTVGVGGSTPEKELARLFDMTTGIEPVSQGEYQRRIVGAQQIMQREGIVAVYLNAGTNLFYFTGMQWKPSERMVGAVLPAQGMVQYIAPAFEEDTIKDFMVLSGEIYCWHEDESPYQLFSQMLAELNVASGNIGIDESTPFFISNGIHLATEGYQLVDAKPVTAGCRSCKTQTEIAYLQRAKEMTMEVHKATARILKTGICTTEVRDFIHQAHIKVGAPKGAFFCTVLFGVCSSFPHGVKNPQLLKEGDIVLIDTGCEVEGYKSDITRTYVYGEPNERQRQVWNAEKASQQAAFEAAKLGEPCGSVDLAARQQLLLDGFESDYALPGLPHRTGHGTGLDIHEWPYLVRSDMTPLAVGMVFSNEPMICVPGEFGIRLEDHFYMTESGPKWFTEPAHSIDNPFGYDV</sequence>
<dbReference type="Pfam" id="PF01321">
    <property type="entry name" value="Creatinase_N"/>
    <property type="match status" value="1"/>
</dbReference>
<organism evidence="3 4">
    <name type="scientific">Photobacterium profundum 3TCK</name>
    <dbReference type="NCBI Taxonomy" id="314280"/>
    <lineage>
        <taxon>Bacteria</taxon>
        <taxon>Pseudomonadati</taxon>
        <taxon>Pseudomonadota</taxon>
        <taxon>Gammaproteobacteria</taxon>
        <taxon>Vibrionales</taxon>
        <taxon>Vibrionaceae</taxon>
        <taxon>Photobacterium</taxon>
    </lineage>
</organism>
<feature type="domain" description="Creatinase N-terminal" evidence="2">
    <location>
        <begin position="37"/>
        <end position="171"/>
    </location>
</feature>
<dbReference type="PANTHER" id="PTHR46112:SF3">
    <property type="entry name" value="AMINOPEPTIDASE YPDF"/>
    <property type="match status" value="1"/>
</dbReference>
<proteinExistence type="predicted"/>
<evidence type="ECO:0000259" key="2">
    <source>
        <dbReference type="Pfam" id="PF01321"/>
    </source>
</evidence>
<name>Q1YX40_9GAMM</name>
<gene>
    <name evidence="3" type="ORF">P3TCK_09233</name>
</gene>
<dbReference type="Gene3D" id="3.90.230.10">
    <property type="entry name" value="Creatinase/methionine aminopeptidase superfamily"/>
    <property type="match status" value="1"/>
</dbReference>
<comment type="caution">
    <text evidence="3">The sequence shown here is derived from an EMBL/GenBank/DDBJ whole genome shotgun (WGS) entry which is preliminary data.</text>
</comment>
<reference evidence="3 4" key="1">
    <citation type="submission" date="2006-03" db="EMBL/GenBank/DDBJ databases">
        <authorList>
            <person name="Bartlett D.H."/>
            <person name="Valle G."/>
            <person name="Lauro F.M."/>
            <person name="Vezzi A."/>
            <person name="Simonato F."/>
            <person name="Eloe E."/>
            <person name="Vitulo N."/>
            <person name="Stratton T.K."/>
            <person name="D'angelo M."/>
            <person name="Ferriera S."/>
            <person name="Johnson J."/>
            <person name="Kravitz S."/>
            <person name="Beeson K."/>
            <person name="Sutton G."/>
            <person name="Rogers Y."/>
            <person name="Friedman R."/>
            <person name="Frazier M."/>
            <person name="Venter J.C."/>
        </authorList>
    </citation>
    <scope>NUCLEOTIDE SEQUENCE [LARGE SCALE GENOMIC DNA]</scope>
    <source>
        <strain evidence="3 4">3TCK</strain>
    </source>
</reference>
<accession>Q1YX40</accession>
<dbReference type="InterPro" id="IPR000994">
    <property type="entry name" value="Pept_M24"/>
</dbReference>
<dbReference type="InterPro" id="IPR029149">
    <property type="entry name" value="Creatin/AminoP/Spt16_N"/>
</dbReference>
<dbReference type="InterPro" id="IPR050659">
    <property type="entry name" value="Peptidase_M24B"/>
</dbReference>
<dbReference type="Pfam" id="PF00557">
    <property type="entry name" value="Peptidase_M24"/>
    <property type="match status" value="1"/>
</dbReference>
<dbReference type="HOGENOM" id="CLU_017266_4_1_6"/>
<evidence type="ECO:0000259" key="1">
    <source>
        <dbReference type="Pfam" id="PF00557"/>
    </source>
</evidence>
<dbReference type="Proteomes" id="UP000003789">
    <property type="component" value="Unassembled WGS sequence"/>
</dbReference>
<evidence type="ECO:0000313" key="3">
    <source>
        <dbReference type="EMBL" id="EAS40842.1"/>
    </source>
</evidence>
<protein>
    <submittedName>
        <fullName evidence="3">Putative metal-dependent dipeptidase</fullName>
    </submittedName>
</protein>
<dbReference type="InterPro" id="IPR036005">
    <property type="entry name" value="Creatinase/aminopeptidase-like"/>
</dbReference>
<dbReference type="SUPFAM" id="SSF53092">
    <property type="entry name" value="Creatinase/prolidase N-terminal domain"/>
    <property type="match status" value="1"/>
</dbReference>
<feature type="domain" description="Peptidase M24" evidence="1">
    <location>
        <begin position="179"/>
        <end position="386"/>
    </location>
</feature>
<dbReference type="SUPFAM" id="SSF55920">
    <property type="entry name" value="Creatinase/aminopeptidase"/>
    <property type="match status" value="1"/>
</dbReference>
<dbReference type="PANTHER" id="PTHR46112">
    <property type="entry name" value="AMINOPEPTIDASE"/>
    <property type="match status" value="1"/>
</dbReference>
<dbReference type="RefSeq" id="WP_006229869.1">
    <property type="nucleotide sequence ID" value="NZ_CH724134.1"/>
</dbReference>
<dbReference type="InterPro" id="IPR000587">
    <property type="entry name" value="Creatinase_N"/>
</dbReference>